<dbReference type="InterPro" id="IPR019657">
    <property type="entry name" value="ComFB"/>
</dbReference>
<dbReference type="AlphaFoldDB" id="A0AAJ1ID72"/>
<accession>A0AAJ1ID72</accession>
<organism evidence="1 2">
    <name type="scientific">Candidatus Thalassospirochaeta sargassi</name>
    <dbReference type="NCBI Taxonomy" id="3119039"/>
    <lineage>
        <taxon>Bacteria</taxon>
        <taxon>Pseudomonadati</taxon>
        <taxon>Spirochaetota</taxon>
        <taxon>Spirochaetia</taxon>
        <taxon>Spirochaetales</taxon>
        <taxon>Spirochaetaceae</taxon>
        <taxon>Candidatus Thalassospirochaeta</taxon>
    </lineage>
</organism>
<dbReference type="Proteomes" id="UP001221217">
    <property type="component" value="Unassembled WGS sequence"/>
</dbReference>
<sequence length="99" mass="11063">MGFREEYELDFLENEAESLVFEELERQLAEDWAADICKCQDCVLDMAALALNSVKPFYRVSLLGKVYAGSLNESAYAEEVKKAVNDSIVKISVNPAHGI</sequence>
<reference evidence="1 2" key="1">
    <citation type="submission" date="2022-12" db="EMBL/GenBank/DDBJ databases">
        <title>Metagenome assembled genome from gulf of manar.</title>
        <authorList>
            <person name="Kohli P."/>
            <person name="Pk S."/>
            <person name="Venkata Ramana C."/>
            <person name="Sasikala C."/>
        </authorList>
    </citation>
    <scope>NUCLEOTIDE SEQUENCE [LARGE SCALE GENOMIC DNA]</scope>
    <source>
        <strain evidence="1">JB008</strain>
    </source>
</reference>
<name>A0AAJ1ID72_9SPIO</name>
<evidence type="ECO:0000313" key="1">
    <source>
        <dbReference type="EMBL" id="MDC7225638.1"/>
    </source>
</evidence>
<comment type="caution">
    <text evidence="1">The sequence shown here is derived from an EMBL/GenBank/DDBJ whole genome shotgun (WGS) entry which is preliminary data.</text>
</comment>
<dbReference type="EMBL" id="JAQQAL010000008">
    <property type="protein sequence ID" value="MDC7225638.1"/>
    <property type="molecule type" value="Genomic_DNA"/>
</dbReference>
<protein>
    <submittedName>
        <fullName evidence="1">Late competence development ComFB family protein</fullName>
    </submittedName>
</protein>
<gene>
    <name evidence="1" type="ORF">PQJ61_02610</name>
</gene>
<proteinExistence type="predicted"/>
<evidence type="ECO:0000313" key="2">
    <source>
        <dbReference type="Proteomes" id="UP001221217"/>
    </source>
</evidence>
<dbReference type="Pfam" id="PF10719">
    <property type="entry name" value="ComFB"/>
    <property type="match status" value="1"/>
</dbReference>